<comment type="caution">
    <text evidence="2">The sequence shown here is derived from an EMBL/GenBank/DDBJ whole genome shotgun (WGS) entry which is preliminary data.</text>
</comment>
<organism evidence="2 3">
    <name type="scientific">Eumeta variegata</name>
    <name type="common">Bagworm moth</name>
    <name type="synonym">Eumeta japonica</name>
    <dbReference type="NCBI Taxonomy" id="151549"/>
    <lineage>
        <taxon>Eukaryota</taxon>
        <taxon>Metazoa</taxon>
        <taxon>Ecdysozoa</taxon>
        <taxon>Arthropoda</taxon>
        <taxon>Hexapoda</taxon>
        <taxon>Insecta</taxon>
        <taxon>Pterygota</taxon>
        <taxon>Neoptera</taxon>
        <taxon>Endopterygota</taxon>
        <taxon>Lepidoptera</taxon>
        <taxon>Glossata</taxon>
        <taxon>Ditrysia</taxon>
        <taxon>Tineoidea</taxon>
        <taxon>Psychidae</taxon>
        <taxon>Oiketicinae</taxon>
        <taxon>Eumeta</taxon>
    </lineage>
</organism>
<dbReference type="OrthoDB" id="10017160at2759"/>
<feature type="compositionally biased region" description="Polar residues" evidence="1">
    <location>
        <begin position="91"/>
        <end position="101"/>
    </location>
</feature>
<feature type="region of interest" description="Disordered" evidence="1">
    <location>
        <begin position="44"/>
        <end position="101"/>
    </location>
</feature>
<reference evidence="2 3" key="1">
    <citation type="journal article" date="2019" name="Commun. Biol.">
        <title>The bagworm genome reveals a unique fibroin gene that provides high tensile strength.</title>
        <authorList>
            <person name="Kono N."/>
            <person name="Nakamura H."/>
            <person name="Ohtoshi R."/>
            <person name="Tomita M."/>
            <person name="Numata K."/>
            <person name="Arakawa K."/>
        </authorList>
    </citation>
    <scope>NUCLEOTIDE SEQUENCE [LARGE SCALE GENOMIC DNA]</scope>
</reference>
<gene>
    <name evidence="2" type="ORF">EVAR_42559_1</name>
</gene>
<dbReference type="AlphaFoldDB" id="A0A4C1WUE8"/>
<proteinExistence type="predicted"/>
<protein>
    <submittedName>
        <fullName evidence="2">Uncharacterized protein</fullName>
    </submittedName>
</protein>
<sequence>MATVAIENCRTVNSDWYTTISSPEVIDQLRKNNPERCIIVHQYDELQPPLPRSPMSAPAPAWADPPPPGTEPPPPPPPPRISMPPPPPPTINVSRNLQFEP</sequence>
<feature type="compositionally biased region" description="Pro residues" evidence="1">
    <location>
        <begin position="63"/>
        <end position="90"/>
    </location>
</feature>
<feature type="compositionally biased region" description="Low complexity" evidence="1">
    <location>
        <begin position="53"/>
        <end position="62"/>
    </location>
</feature>
<evidence type="ECO:0000313" key="2">
    <source>
        <dbReference type="EMBL" id="GBP53839.1"/>
    </source>
</evidence>
<dbReference type="EMBL" id="BGZK01000634">
    <property type="protein sequence ID" value="GBP53839.1"/>
    <property type="molecule type" value="Genomic_DNA"/>
</dbReference>
<accession>A0A4C1WUE8</accession>
<evidence type="ECO:0000313" key="3">
    <source>
        <dbReference type="Proteomes" id="UP000299102"/>
    </source>
</evidence>
<evidence type="ECO:0000256" key="1">
    <source>
        <dbReference type="SAM" id="MobiDB-lite"/>
    </source>
</evidence>
<keyword evidence="3" id="KW-1185">Reference proteome</keyword>
<dbReference type="Proteomes" id="UP000299102">
    <property type="component" value="Unassembled WGS sequence"/>
</dbReference>
<name>A0A4C1WUE8_EUMVA</name>